<dbReference type="Pfam" id="PF13416">
    <property type="entry name" value="SBP_bac_8"/>
    <property type="match status" value="1"/>
</dbReference>
<accession>A0ABT1LF05</accession>
<keyword evidence="5" id="KW-1185">Reference proteome</keyword>
<comment type="subcellular location">
    <subcellularLocation>
        <location evidence="1">Periplasm</location>
    </subcellularLocation>
</comment>
<dbReference type="PANTHER" id="PTHR43649:SF12">
    <property type="entry name" value="DIACETYLCHITOBIOSE BINDING PROTEIN DASA"/>
    <property type="match status" value="1"/>
</dbReference>
<evidence type="ECO:0000313" key="4">
    <source>
        <dbReference type="EMBL" id="MCP8940080.1"/>
    </source>
</evidence>
<dbReference type="InterPro" id="IPR006311">
    <property type="entry name" value="TAT_signal"/>
</dbReference>
<protein>
    <submittedName>
        <fullName evidence="4">Extracellular solute-binding protein</fullName>
    </submittedName>
</protein>
<gene>
    <name evidence="4" type="ORF">NK718_16255</name>
</gene>
<dbReference type="InterPro" id="IPR006059">
    <property type="entry name" value="SBP"/>
</dbReference>
<evidence type="ECO:0000256" key="2">
    <source>
        <dbReference type="ARBA" id="ARBA00008520"/>
    </source>
</evidence>
<evidence type="ECO:0000256" key="1">
    <source>
        <dbReference type="ARBA" id="ARBA00004418"/>
    </source>
</evidence>
<dbReference type="EMBL" id="JANCLU010000017">
    <property type="protein sequence ID" value="MCP8940080.1"/>
    <property type="molecule type" value="Genomic_DNA"/>
</dbReference>
<comment type="caution">
    <text evidence="4">The sequence shown here is derived from an EMBL/GenBank/DDBJ whole genome shotgun (WGS) entry which is preliminary data.</text>
</comment>
<proteinExistence type="inferred from homology"/>
<dbReference type="PANTHER" id="PTHR43649">
    <property type="entry name" value="ARABINOSE-BINDING PROTEIN-RELATED"/>
    <property type="match status" value="1"/>
</dbReference>
<comment type="similarity">
    <text evidence="2">Belongs to the bacterial solute-binding protein 1 family.</text>
</comment>
<evidence type="ECO:0000313" key="5">
    <source>
        <dbReference type="Proteomes" id="UP001205890"/>
    </source>
</evidence>
<dbReference type="SUPFAM" id="SSF53850">
    <property type="entry name" value="Periplasmic binding protein-like II"/>
    <property type="match status" value="1"/>
</dbReference>
<dbReference type="RefSeq" id="WP_254744397.1">
    <property type="nucleotide sequence ID" value="NZ_JANCLU010000017.1"/>
</dbReference>
<reference evidence="4 5" key="1">
    <citation type="submission" date="2022-07" db="EMBL/GenBank/DDBJ databases">
        <authorList>
            <person name="Li W.-J."/>
            <person name="Deng Q.-Q."/>
        </authorList>
    </citation>
    <scope>NUCLEOTIDE SEQUENCE [LARGE SCALE GENOMIC DNA]</scope>
    <source>
        <strain evidence="4 5">SYSU M60028</strain>
    </source>
</reference>
<dbReference type="PROSITE" id="PS51318">
    <property type="entry name" value="TAT"/>
    <property type="match status" value="1"/>
</dbReference>
<dbReference type="Proteomes" id="UP001205890">
    <property type="component" value="Unassembled WGS sequence"/>
</dbReference>
<sequence length="440" mass="46740">MAEKHHWTRRRVLGTTMAGAAAAALGGKRAALAAPALQKGSKVTFWGGLIFSDKANKLLVDTVNKWGADNGIQTEAVMINQNETVQKVSAAVASNTMPDALDLSLDLLLLLSRQGQFLPLDDVYDSIGKAQGGWYAPVASSTDTSKIAGGRTGIPFGVSGNLLLRRDDLLSKAGFSKPPTTWEELAQQAAAVNKPPLFGLGLALSNVGDGNVQISVMQSYGGRIADDAGKTVTIKSDATREYLRWVKAAWDKKLFPPGNTTWDGAGDNQAYLAGQAAFIANTGSVGIAAKSQDPELYKATLYSSLPGGPKGVVSPIAPQLRAVPKSSKNPDAAKALIEHLAQPAFMNAYYEAAIYGPVLQDQAKFKAFTGGDPILAGLLDLVQKGTAPAYPDVFNAGYADMFNNFMIPKMVQRVVIDGWDLDKAMDEAQVGTQAIYDKYK</sequence>
<organism evidence="4 5">
    <name type="scientific">Alsobacter ponti</name>
    <dbReference type="NCBI Taxonomy" id="2962936"/>
    <lineage>
        <taxon>Bacteria</taxon>
        <taxon>Pseudomonadati</taxon>
        <taxon>Pseudomonadota</taxon>
        <taxon>Alphaproteobacteria</taxon>
        <taxon>Hyphomicrobiales</taxon>
        <taxon>Alsobacteraceae</taxon>
        <taxon>Alsobacter</taxon>
    </lineage>
</organism>
<evidence type="ECO:0000256" key="3">
    <source>
        <dbReference type="ARBA" id="ARBA00022764"/>
    </source>
</evidence>
<keyword evidence="3" id="KW-0574">Periplasm</keyword>
<dbReference type="Gene3D" id="3.40.190.10">
    <property type="entry name" value="Periplasmic binding protein-like II"/>
    <property type="match status" value="1"/>
</dbReference>
<name>A0ABT1LF05_9HYPH</name>
<dbReference type="InterPro" id="IPR050490">
    <property type="entry name" value="Bact_solute-bd_prot1"/>
</dbReference>